<gene>
    <name evidence="1" type="ORF">SAMN05421789_101413</name>
</gene>
<evidence type="ECO:0008006" key="3">
    <source>
        <dbReference type="Google" id="ProtNLM"/>
    </source>
</evidence>
<keyword evidence="2" id="KW-1185">Reference proteome</keyword>
<evidence type="ECO:0000313" key="2">
    <source>
        <dbReference type="Proteomes" id="UP000185839"/>
    </source>
</evidence>
<dbReference type="Gene3D" id="3.40.50.300">
    <property type="entry name" value="P-loop containing nucleotide triphosphate hydrolases"/>
    <property type="match status" value="1"/>
</dbReference>
<organism evidence="1 2">
    <name type="scientific">Kaistella chaponensis</name>
    <dbReference type="NCBI Taxonomy" id="713588"/>
    <lineage>
        <taxon>Bacteria</taxon>
        <taxon>Pseudomonadati</taxon>
        <taxon>Bacteroidota</taxon>
        <taxon>Flavobacteriia</taxon>
        <taxon>Flavobacteriales</taxon>
        <taxon>Weeksellaceae</taxon>
        <taxon>Chryseobacterium group</taxon>
        <taxon>Kaistella</taxon>
    </lineage>
</organism>
<evidence type="ECO:0000313" key="1">
    <source>
        <dbReference type="EMBL" id="SIS46991.1"/>
    </source>
</evidence>
<name>A0A1N7JCL0_9FLAO</name>
<dbReference type="CDD" id="cd00009">
    <property type="entry name" value="AAA"/>
    <property type="match status" value="1"/>
</dbReference>
<sequence length="1466" mass="172740">MIYNGMNKDWLILVQKFDEASARTKFEKICERLFKTLYPKKSVRSVAINSGDGGIDIFIGEIGAEPIDVIQCKFFVSGITESQKSQIRESFKSVINSAEYETKSWTLCIINDLDLKQNIWWTSWKKNIEKTHGLPNDFINLKDGNTLLDLIKQQNLYNISFELEDSIKIDEIHDKIVKGNIVPEIQIDFRNILQNTSYALLQVKNYIEDRTNAHITRNEVQNIYDWLSADVPLNQKNVLVLKGEKGLGKSAILKDLYDKLIKEKHNVLGLKADKFYCKSITELENKIFDNQLTFDSLIKNTLEKGEGLIVLIDQIDALSLTLSSSREYIETYNKLIFKLQVYQNIRIIISSRSYDLKYDAELSIYNSDQYKKIEVNLFSIEDVKSILNSFKINCPSQKVLELIRTPNHLDIYCRIFDKNSKSEVDSISTLKDLYDNLWKKYVSPHKDLKLKELIYKIAQRMYQEQRISVGNIYEDDYYKESRYLKSNSLLVEYNKEIQFFHQTFYEYSFAKQFVDNKGSLEDFITENEQSLYVRSVIKMVIEYLRESDIKKYIETISNIMTSSSYRFHLKSLLINTLASVRNPCELEKKLVIEIIFKNVDYEDVFITSIHSISWVEFLISEGLPIVYFSIKRCDFQTEVDYIFTKRKFSNYNWSLFINTINDHPVMILDYLESIEFENKESFISNMIFYINDWSDMGLLPFFEKYIPFKKDEEEKADNHYYYEIVQKIFLHNRKYAYEKLEITIINFYEKFSFDYRFGYELSEIIEKYFKTASLETFTCLFSIYQNIVEKTKIPYFLYENTESSLYKSSKINDSNKNIIHSGEYGLEYFLQEFISKSDSTFYVAFHLNYKNSDDVFLFKIIVNKLNSNILFYKNEIFELIEILIRKNIFKGSDDDLQLQIRNMIGNVYNFFDNIQRDYIDSILINLTTTYNYWISTDENGIKKLYQKGFNKKKYLFIKAIPFDTLKSRGKLYKTYQELERKFGDLNPKIALDISGSTWSSGCPPLAESAYKNMTLKQWEKSMIKYNENQKSEIWGSGNIEEHSMAFKKCVLENCSKFYDFIESLFCNEKISERYILKGIGGLIDGSYNPAKVKKLYIKFLSLPITDNRYKSTLNHYAGYFIKNRNIDDEIVQYLSNIALNFPQKEKEYNPTLPMHDAVNSIRGSAIHELMHCYYDKNFVEIIFSTIEKVIENPLCNESVKIMILSNLAYLNSVDIERSFKIFKKLTILTSVEILKSSINTSQYFNNKFHDEMEYYFQKVIETPEMHKQSYVMIASWLLGLDKQKDLYNRFINTGKEAKLCAIDVAEEFLITKDKSGINFKALSILSEFLSETDKEFAGEYSYVILRKFSLENFTDLLPFLNKYSKTILCRKDPRYFIQYLSKCSKIYPEECLKLLQNIDFRDSPDVQDSGYYDKEPIQLILGIYSKLVSEINKNEKLINKSLNIFDDMLKHRHLRSNANQAIESLT</sequence>
<protein>
    <recommendedName>
        <fullName evidence="3">ATPase family protein associated with various cellular activities (AAA)</fullName>
    </recommendedName>
</protein>
<reference evidence="2" key="1">
    <citation type="submission" date="2017-01" db="EMBL/GenBank/DDBJ databases">
        <authorList>
            <person name="Varghese N."/>
            <person name="Submissions S."/>
        </authorList>
    </citation>
    <scope>NUCLEOTIDE SEQUENCE [LARGE SCALE GENOMIC DNA]</scope>
    <source>
        <strain evidence="2">DSM 23145</strain>
    </source>
</reference>
<dbReference type="OrthoDB" id="811374at2"/>
<proteinExistence type="predicted"/>
<dbReference type="InterPro" id="IPR027417">
    <property type="entry name" value="P-loop_NTPase"/>
</dbReference>
<dbReference type="EMBL" id="FTOI01000001">
    <property type="protein sequence ID" value="SIS46991.1"/>
    <property type="molecule type" value="Genomic_DNA"/>
</dbReference>
<dbReference type="SUPFAM" id="SSF52540">
    <property type="entry name" value="P-loop containing nucleoside triphosphate hydrolases"/>
    <property type="match status" value="1"/>
</dbReference>
<dbReference type="Proteomes" id="UP000185839">
    <property type="component" value="Unassembled WGS sequence"/>
</dbReference>
<dbReference type="RefSeq" id="WP_143745483.1">
    <property type="nucleotide sequence ID" value="NZ_FTOI01000001.1"/>
</dbReference>
<accession>A0A1N7JCL0</accession>